<dbReference type="InterPro" id="IPR036849">
    <property type="entry name" value="Enolase-like_C_sf"/>
</dbReference>
<dbReference type="SUPFAM" id="SSF51604">
    <property type="entry name" value="Enolase C-terminal domain-like"/>
    <property type="match status" value="1"/>
</dbReference>
<dbReference type="CDD" id="cd03316">
    <property type="entry name" value="MR_like"/>
    <property type="match status" value="1"/>
</dbReference>
<dbReference type="EMBL" id="SJOI01000001">
    <property type="protein sequence ID" value="TCL02909.1"/>
    <property type="molecule type" value="Genomic_DNA"/>
</dbReference>
<dbReference type="SUPFAM" id="SSF54826">
    <property type="entry name" value="Enolase N-terminal domain-like"/>
    <property type="match status" value="1"/>
</dbReference>
<feature type="domain" description="Mandelate racemase/muconate lactonizing enzyme C-terminal" evidence="2">
    <location>
        <begin position="136"/>
        <end position="248"/>
    </location>
</feature>
<dbReference type="InterPro" id="IPR013341">
    <property type="entry name" value="Mandelate_racemase_N_dom"/>
</dbReference>
<name>A0A4R1N8J5_9GAMM</name>
<dbReference type="SMART" id="SM00922">
    <property type="entry name" value="MR_MLE"/>
    <property type="match status" value="1"/>
</dbReference>
<dbReference type="Gene3D" id="3.30.390.10">
    <property type="entry name" value="Enolase-like, N-terminal domain"/>
    <property type="match status" value="1"/>
</dbReference>
<gene>
    <name evidence="3" type="ORF">EZJ58_0948</name>
</gene>
<keyword evidence="1" id="KW-0456">Lyase</keyword>
<dbReference type="InterPro" id="IPR029017">
    <property type="entry name" value="Enolase-like_N"/>
</dbReference>
<evidence type="ECO:0000256" key="1">
    <source>
        <dbReference type="ARBA" id="ARBA00023239"/>
    </source>
</evidence>
<protein>
    <submittedName>
        <fullName evidence="3">Galactonate dehydratase</fullName>
    </submittedName>
</protein>
<dbReference type="Pfam" id="PF02746">
    <property type="entry name" value="MR_MLE_N"/>
    <property type="match status" value="1"/>
</dbReference>
<evidence type="ECO:0000313" key="4">
    <source>
        <dbReference type="Proteomes" id="UP000294555"/>
    </source>
</evidence>
<dbReference type="Gene3D" id="3.20.20.120">
    <property type="entry name" value="Enolase-like C-terminal domain"/>
    <property type="match status" value="1"/>
</dbReference>
<dbReference type="InterPro" id="IPR013342">
    <property type="entry name" value="Mandelate_racemase_C"/>
</dbReference>
<dbReference type="InterPro" id="IPR029065">
    <property type="entry name" value="Enolase_C-like"/>
</dbReference>
<accession>A0A4R1N8J5</accession>
<dbReference type="AlphaFoldDB" id="A0A4R1N8J5"/>
<dbReference type="Proteomes" id="UP000294555">
    <property type="component" value="Unassembled WGS sequence"/>
</dbReference>
<evidence type="ECO:0000259" key="2">
    <source>
        <dbReference type="SMART" id="SM00922"/>
    </source>
</evidence>
<dbReference type="Pfam" id="PF13378">
    <property type="entry name" value="MR_MLE_C"/>
    <property type="match status" value="1"/>
</dbReference>
<evidence type="ECO:0000313" key="3">
    <source>
        <dbReference type="EMBL" id="TCL02909.1"/>
    </source>
</evidence>
<keyword evidence="4" id="KW-1185">Reference proteome</keyword>
<dbReference type="GO" id="GO:0016829">
    <property type="term" value="F:lyase activity"/>
    <property type="evidence" value="ECO:0007669"/>
    <property type="project" value="UniProtKB-KW"/>
</dbReference>
<proteinExistence type="predicted"/>
<dbReference type="SFLD" id="SFLDS00001">
    <property type="entry name" value="Enolase"/>
    <property type="match status" value="1"/>
</dbReference>
<organism evidence="3 4">
    <name type="scientific">Sodalis ligni</name>
    <dbReference type="NCBI Taxonomy" id="2697027"/>
    <lineage>
        <taxon>Bacteria</taxon>
        <taxon>Pseudomonadati</taxon>
        <taxon>Pseudomonadota</taxon>
        <taxon>Gammaproteobacteria</taxon>
        <taxon>Enterobacterales</taxon>
        <taxon>Bruguierivoracaceae</taxon>
        <taxon>Sodalis</taxon>
    </lineage>
</organism>
<dbReference type="PANTHER" id="PTHR48080">
    <property type="entry name" value="D-GALACTONATE DEHYDRATASE-RELATED"/>
    <property type="match status" value="1"/>
</dbReference>
<comment type="caution">
    <text evidence="3">The sequence shown here is derived from an EMBL/GenBank/DDBJ whole genome shotgun (WGS) entry which is preliminary data.</text>
</comment>
<dbReference type="InterPro" id="IPR034593">
    <property type="entry name" value="DgoD-like"/>
</dbReference>
<dbReference type="PANTHER" id="PTHR48080:SF2">
    <property type="entry name" value="D-GALACTONATE DEHYDRATASE"/>
    <property type="match status" value="1"/>
</dbReference>
<reference evidence="3 4" key="1">
    <citation type="submission" date="2019-02" db="EMBL/GenBank/DDBJ databases">
        <title>Investigation of anaerobic lignin degradation for improved lignocellulosic biofuels.</title>
        <authorList>
            <person name="Deangelis K."/>
        </authorList>
    </citation>
    <scope>NUCLEOTIDE SEQUENCE [LARGE SCALE GENOMIC DNA]</scope>
    <source>
        <strain evidence="3 4">159R</strain>
    </source>
</reference>
<sequence length="376" mass="40303">MFHDNGRNNDRIEALELLHCPVTEKTTWSFIKLHMSDGVTGWGEASWVRNPAALDAFHALAVERLLGQDWNGLKKYLSADAGTLPQAAIHSALDQAMWDIRGKRRGCPSWALAGAAHRGRIPLYANVNRSITHRSETGFRLAGQKAAAAGFNRIKIAPFDGLTPENGSSPLGKALLDQGLARVAAARSGIGAAADLYVDCHWRFDARSAAAVMKELSALGVSWFECPLPETPENIPALKRLRGQANVLGMRLAGLEELTGPALFMPWLAAGAYDVVMPDVKYARGISGVLEVAALAASYGIGCAPHNPSGPICHAASLAACAAGQTIALLEHQFDETPAFWRMIADDFPRPSNGESLLPSAWGLGTALRRLSDTRL</sequence>